<evidence type="ECO:0000256" key="1">
    <source>
        <dbReference type="SAM" id="Phobius"/>
    </source>
</evidence>
<name>A0A0V1GXT1_9BILA</name>
<organism evidence="2 3">
    <name type="scientific">Trichinella zimbabwensis</name>
    <dbReference type="NCBI Taxonomy" id="268475"/>
    <lineage>
        <taxon>Eukaryota</taxon>
        <taxon>Metazoa</taxon>
        <taxon>Ecdysozoa</taxon>
        <taxon>Nematoda</taxon>
        <taxon>Enoplea</taxon>
        <taxon>Dorylaimia</taxon>
        <taxon>Trichinellida</taxon>
        <taxon>Trichinellidae</taxon>
        <taxon>Trichinella</taxon>
    </lineage>
</organism>
<gene>
    <name evidence="2" type="ORF">T11_2052</name>
</gene>
<keyword evidence="1" id="KW-0812">Transmembrane</keyword>
<protein>
    <submittedName>
        <fullName evidence="2">Uncharacterized protein</fullName>
    </submittedName>
</protein>
<evidence type="ECO:0000313" key="2">
    <source>
        <dbReference type="EMBL" id="KRZ03005.1"/>
    </source>
</evidence>
<proteinExistence type="predicted"/>
<dbReference type="EMBL" id="JYDP01000208">
    <property type="protein sequence ID" value="KRZ03005.1"/>
    <property type="molecule type" value="Genomic_DNA"/>
</dbReference>
<dbReference type="AlphaFoldDB" id="A0A0V1GXT1"/>
<sequence>MTSGQCATWSNLAAVAGSGLLTRLLLVSILAVSDMRPRDFLGYALFTFVSASATSRVNCIRSFWLLLAASLVLRSLLYCSHPFTIATWIVQKKILRYHFLLRWSILYSARNIPAKSTPPMYLLYSLTIAGHDTSTEAFSFLFHLFTLPTGCVQT</sequence>
<evidence type="ECO:0000313" key="3">
    <source>
        <dbReference type="Proteomes" id="UP000055024"/>
    </source>
</evidence>
<accession>A0A0V1GXT1</accession>
<comment type="caution">
    <text evidence="2">The sequence shown here is derived from an EMBL/GenBank/DDBJ whole genome shotgun (WGS) entry which is preliminary data.</text>
</comment>
<keyword evidence="3" id="KW-1185">Reference proteome</keyword>
<feature type="transmembrane region" description="Helical" evidence="1">
    <location>
        <begin position="12"/>
        <end position="33"/>
    </location>
</feature>
<dbReference type="OrthoDB" id="5920592at2759"/>
<reference evidence="2 3" key="1">
    <citation type="submission" date="2015-01" db="EMBL/GenBank/DDBJ databases">
        <title>Evolution of Trichinella species and genotypes.</title>
        <authorList>
            <person name="Korhonen P.K."/>
            <person name="Edoardo P."/>
            <person name="Giuseppe L.R."/>
            <person name="Gasser R.B."/>
        </authorList>
    </citation>
    <scope>NUCLEOTIDE SEQUENCE [LARGE SCALE GENOMIC DNA]</scope>
    <source>
        <strain evidence="2">ISS1029</strain>
    </source>
</reference>
<keyword evidence="1" id="KW-1133">Transmembrane helix</keyword>
<feature type="transmembrane region" description="Helical" evidence="1">
    <location>
        <begin position="63"/>
        <end position="90"/>
    </location>
</feature>
<dbReference type="Proteomes" id="UP000055024">
    <property type="component" value="Unassembled WGS sequence"/>
</dbReference>
<keyword evidence="1" id="KW-0472">Membrane</keyword>